<organism evidence="6 7">
    <name type="scientific">Zizania palustris</name>
    <name type="common">Northern wild rice</name>
    <dbReference type="NCBI Taxonomy" id="103762"/>
    <lineage>
        <taxon>Eukaryota</taxon>
        <taxon>Viridiplantae</taxon>
        <taxon>Streptophyta</taxon>
        <taxon>Embryophyta</taxon>
        <taxon>Tracheophyta</taxon>
        <taxon>Spermatophyta</taxon>
        <taxon>Magnoliopsida</taxon>
        <taxon>Liliopsida</taxon>
        <taxon>Poales</taxon>
        <taxon>Poaceae</taxon>
        <taxon>BOP clade</taxon>
        <taxon>Oryzoideae</taxon>
        <taxon>Oryzeae</taxon>
        <taxon>Zizaniinae</taxon>
        <taxon>Zizania</taxon>
    </lineage>
</organism>
<dbReference type="EMBL" id="JAAALK010000285">
    <property type="protein sequence ID" value="KAG8066754.1"/>
    <property type="molecule type" value="Genomic_DNA"/>
</dbReference>
<feature type="repeat" description="ANK" evidence="2">
    <location>
        <begin position="257"/>
        <end position="289"/>
    </location>
</feature>
<dbReference type="InterPro" id="IPR000582">
    <property type="entry name" value="Acyl-CoA-binding_protein"/>
</dbReference>
<dbReference type="GO" id="GO:0000062">
    <property type="term" value="F:fatty-acyl-CoA binding"/>
    <property type="evidence" value="ECO:0007669"/>
    <property type="project" value="InterPro"/>
</dbReference>
<feature type="region of interest" description="Disordered" evidence="3">
    <location>
        <begin position="39"/>
        <end position="89"/>
    </location>
</feature>
<dbReference type="PANTHER" id="PTHR24119">
    <property type="entry name" value="ACYL-COA-BINDING DOMAIN-CONTAINING PROTEIN 6"/>
    <property type="match status" value="1"/>
</dbReference>
<keyword evidence="4" id="KW-0472">Membrane</keyword>
<dbReference type="AlphaFoldDB" id="A0A8J5VZS5"/>
<keyword evidence="2" id="KW-0040">ANK repeat</keyword>
<reference evidence="6" key="2">
    <citation type="submission" date="2021-02" db="EMBL/GenBank/DDBJ databases">
        <authorList>
            <person name="Kimball J.A."/>
            <person name="Haas M.W."/>
            <person name="Macchietto M."/>
            <person name="Kono T."/>
            <person name="Duquette J."/>
            <person name="Shao M."/>
        </authorList>
    </citation>
    <scope>NUCLEOTIDE SEQUENCE</scope>
    <source>
        <tissue evidence="6">Fresh leaf tissue</tissue>
    </source>
</reference>
<feature type="compositionally biased region" description="Acidic residues" evidence="3">
    <location>
        <begin position="79"/>
        <end position="89"/>
    </location>
</feature>
<evidence type="ECO:0000256" key="2">
    <source>
        <dbReference type="PROSITE-ProRule" id="PRU00023"/>
    </source>
</evidence>
<dbReference type="InterPro" id="IPR002110">
    <property type="entry name" value="Ankyrin_rpt"/>
</dbReference>
<evidence type="ECO:0000256" key="4">
    <source>
        <dbReference type="SAM" id="Phobius"/>
    </source>
</evidence>
<sequence>MGGDWQELAQAAVIGLLFAFLVAKLISTVIAFKEDNLRITRSPPTSPVPSRAPAPAGAAGPSDPPPASLDAQGGSSDGSDSDWEGVESTELDEEFSAASAFVAASAASGTSVPEQAQLQLYGLYKIATEGPCTAPQPSALKLKARAKWNAWHKLGAMPTEEAMQKYITVVDELFPNWSIGSGTKKKDEDNTISASSSKGPMGPVFSSLMYEEDQGNDSELINCRELGDIHVSAREGAIDDIAKHLAAGVEVNMRDSEGRTPLHWAVDRGHLNSVEILVDANADVNAQDNEGQTALHYAVLCEREDIAELLVKHHADLQIKDEDGNTVRDLCSSKWSFMNPAN</sequence>
<feature type="transmembrane region" description="Helical" evidence="4">
    <location>
        <begin position="12"/>
        <end position="32"/>
    </location>
</feature>
<comment type="caution">
    <text evidence="6">The sequence shown here is derived from an EMBL/GenBank/DDBJ whole genome shotgun (WGS) entry which is preliminary data.</text>
</comment>
<proteinExistence type="inferred from homology"/>
<evidence type="ECO:0000313" key="6">
    <source>
        <dbReference type="EMBL" id="KAG8066754.1"/>
    </source>
</evidence>
<evidence type="ECO:0000259" key="5">
    <source>
        <dbReference type="PROSITE" id="PS51228"/>
    </source>
</evidence>
<protein>
    <recommendedName>
        <fullName evidence="5">ACB domain-containing protein</fullName>
    </recommendedName>
</protein>
<keyword evidence="4" id="KW-1133">Transmembrane helix</keyword>
<gene>
    <name evidence="6" type="ORF">GUJ93_ZPchr0004g39639</name>
</gene>
<reference evidence="6" key="1">
    <citation type="journal article" date="2021" name="bioRxiv">
        <title>Whole Genome Assembly and Annotation of Northern Wild Rice, Zizania palustris L., Supports a Whole Genome Duplication in the Zizania Genus.</title>
        <authorList>
            <person name="Haas M."/>
            <person name="Kono T."/>
            <person name="Macchietto M."/>
            <person name="Millas R."/>
            <person name="McGilp L."/>
            <person name="Shao M."/>
            <person name="Duquette J."/>
            <person name="Hirsch C.N."/>
            <person name="Kimball J."/>
        </authorList>
    </citation>
    <scope>NUCLEOTIDE SEQUENCE</scope>
    <source>
        <tissue evidence="6">Fresh leaf tissue</tissue>
    </source>
</reference>
<dbReference type="PROSITE" id="PS51228">
    <property type="entry name" value="ACB_2"/>
    <property type="match status" value="1"/>
</dbReference>
<dbReference type="PROSITE" id="PS50297">
    <property type="entry name" value="ANK_REP_REGION"/>
    <property type="match status" value="2"/>
</dbReference>
<keyword evidence="4" id="KW-0812">Transmembrane</keyword>
<dbReference type="OrthoDB" id="71307at2759"/>
<dbReference type="Pfam" id="PF12796">
    <property type="entry name" value="Ank_2"/>
    <property type="match status" value="1"/>
</dbReference>
<accession>A0A8J5VZS5</accession>
<feature type="compositionally biased region" description="Low complexity" evidence="3">
    <location>
        <begin position="68"/>
        <end position="78"/>
    </location>
</feature>
<comment type="similarity">
    <text evidence="1">Belongs to the ACBP family.</text>
</comment>
<dbReference type="PANTHER" id="PTHR24119:SF0">
    <property type="entry name" value="ACYL-COA-BINDING DOMAIN-CONTAINING PROTEIN 6"/>
    <property type="match status" value="1"/>
</dbReference>
<evidence type="ECO:0000256" key="1">
    <source>
        <dbReference type="ARBA" id="ARBA00005567"/>
    </source>
</evidence>
<dbReference type="Pfam" id="PF00887">
    <property type="entry name" value="ACBP"/>
    <property type="match status" value="1"/>
</dbReference>
<name>A0A8J5VZS5_ZIZPA</name>
<dbReference type="PROSITE" id="PS50088">
    <property type="entry name" value="ANK_REPEAT"/>
    <property type="match status" value="2"/>
</dbReference>
<evidence type="ECO:0000313" key="7">
    <source>
        <dbReference type="Proteomes" id="UP000729402"/>
    </source>
</evidence>
<keyword evidence="7" id="KW-1185">Reference proteome</keyword>
<feature type="repeat" description="ANK" evidence="2">
    <location>
        <begin position="290"/>
        <end position="322"/>
    </location>
</feature>
<feature type="domain" description="ACB" evidence="5">
    <location>
        <begin position="91"/>
        <end position="179"/>
    </location>
</feature>
<dbReference type="SMART" id="SM00248">
    <property type="entry name" value="ANK"/>
    <property type="match status" value="2"/>
</dbReference>
<evidence type="ECO:0000256" key="3">
    <source>
        <dbReference type="SAM" id="MobiDB-lite"/>
    </source>
</evidence>
<dbReference type="Proteomes" id="UP000729402">
    <property type="component" value="Unassembled WGS sequence"/>
</dbReference>